<evidence type="ECO:0000313" key="22">
    <source>
        <dbReference type="Proteomes" id="UP000465263"/>
    </source>
</evidence>
<dbReference type="UniPathway" id="UPA00557">
    <property type="reaction ID" value="UER00614"/>
</dbReference>
<accession>A0A7I9XGA7</accession>
<proteinExistence type="inferred from homology"/>
<evidence type="ECO:0000313" key="21">
    <source>
        <dbReference type="EMBL" id="GFG68992.1"/>
    </source>
</evidence>
<feature type="transmembrane region" description="Helical" evidence="20">
    <location>
        <begin position="26"/>
        <end position="44"/>
    </location>
</feature>
<keyword evidence="17" id="KW-1208">Phospholipid metabolism</keyword>
<keyword evidence="9" id="KW-0444">Lipid biosynthesis</keyword>
<protein>
    <recommendedName>
        <fullName evidence="7 18">Phosphatidate cytidylyltransferase</fullName>
        <ecNumber evidence="6 18">2.7.7.41</ecNumber>
    </recommendedName>
</protein>
<feature type="region of interest" description="Disordered" evidence="19">
    <location>
        <begin position="1"/>
        <end position="20"/>
    </location>
</feature>
<feature type="transmembrane region" description="Helical" evidence="20">
    <location>
        <begin position="202"/>
        <end position="221"/>
    </location>
</feature>
<comment type="caution">
    <text evidence="21">The sequence shown here is derived from an EMBL/GenBank/DDBJ whole genome shotgun (WGS) entry which is preliminary data.</text>
</comment>
<feature type="transmembrane region" description="Helical" evidence="20">
    <location>
        <begin position="161"/>
        <end position="181"/>
    </location>
</feature>
<dbReference type="RefSeq" id="WP_085086459.1">
    <property type="nucleotide sequence ID" value="NZ_LQPS01000043.1"/>
</dbReference>
<evidence type="ECO:0000256" key="16">
    <source>
        <dbReference type="ARBA" id="ARBA00023209"/>
    </source>
</evidence>
<evidence type="ECO:0000256" key="11">
    <source>
        <dbReference type="ARBA" id="ARBA00022692"/>
    </source>
</evidence>
<dbReference type="GO" id="GO:0004605">
    <property type="term" value="F:phosphatidate cytidylyltransferase activity"/>
    <property type="evidence" value="ECO:0007669"/>
    <property type="project" value="UniProtKB-EC"/>
</dbReference>
<dbReference type="Proteomes" id="UP000465263">
    <property type="component" value="Unassembled WGS sequence"/>
</dbReference>
<dbReference type="PROSITE" id="PS01315">
    <property type="entry name" value="CDS"/>
    <property type="match status" value="1"/>
</dbReference>
<keyword evidence="15 20" id="KW-0472">Membrane</keyword>
<dbReference type="AlphaFoldDB" id="A0A7I9XGA7"/>
<feature type="transmembrane region" description="Helical" evidence="20">
    <location>
        <begin position="100"/>
        <end position="118"/>
    </location>
</feature>
<evidence type="ECO:0000256" key="8">
    <source>
        <dbReference type="ARBA" id="ARBA00022475"/>
    </source>
</evidence>
<gene>
    <name evidence="21" type="primary">cdsA</name>
    <name evidence="21" type="ORF">MSEN_07120</name>
</gene>
<evidence type="ECO:0000256" key="20">
    <source>
        <dbReference type="SAM" id="Phobius"/>
    </source>
</evidence>
<comment type="pathway">
    <text evidence="3 18">Phospholipid metabolism; CDP-diacylglycerol biosynthesis; CDP-diacylglycerol from sn-glycerol 3-phosphate: step 3/3.</text>
</comment>
<organism evidence="21 22">
    <name type="scientific">Mycolicibacter senuensis</name>
    <dbReference type="NCBI Taxonomy" id="386913"/>
    <lineage>
        <taxon>Bacteria</taxon>
        <taxon>Bacillati</taxon>
        <taxon>Actinomycetota</taxon>
        <taxon>Actinomycetes</taxon>
        <taxon>Mycobacteriales</taxon>
        <taxon>Mycobacteriaceae</taxon>
        <taxon>Mycolicibacter</taxon>
    </lineage>
</organism>
<name>A0A7I9XGA7_9MYCO</name>
<evidence type="ECO:0000256" key="1">
    <source>
        <dbReference type="ARBA" id="ARBA00001698"/>
    </source>
</evidence>
<dbReference type="GO" id="GO:0016024">
    <property type="term" value="P:CDP-diacylglycerol biosynthetic process"/>
    <property type="evidence" value="ECO:0007669"/>
    <property type="project" value="UniProtKB-UniPathway"/>
</dbReference>
<dbReference type="PANTHER" id="PTHR46382:SF1">
    <property type="entry name" value="PHOSPHATIDATE CYTIDYLYLTRANSFERASE"/>
    <property type="match status" value="1"/>
</dbReference>
<evidence type="ECO:0000256" key="13">
    <source>
        <dbReference type="ARBA" id="ARBA00022989"/>
    </source>
</evidence>
<keyword evidence="14" id="KW-0443">Lipid metabolism</keyword>
<feature type="transmembrane region" description="Helical" evidence="20">
    <location>
        <begin position="227"/>
        <end position="247"/>
    </location>
</feature>
<evidence type="ECO:0000256" key="9">
    <source>
        <dbReference type="ARBA" id="ARBA00022516"/>
    </source>
</evidence>
<evidence type="ECO:0000256" key="19">
    <source>
        <dbReference type="SAM" id="MobiDB-lite"/>
    </source>
</evidence>
<feature type="transmembrane region" description="Helical" evidence="20">
    <location>
        <begin position="268"/>
        <end position="289"/>
    </location>
</feature>
<comment type="similarity">
    <text evidence="5 18">Belongs to the CDS family.</text>
</comment>
<dbReference type="GO" id="GO:0005886">
    <property type="term" value="C:plasma membrane"/>
    <property type="evidence" value="ECO:0007669"/>
    <property type="project" value="UniProtKB-SubCell"/>
</dbReference>
<dbReference type="PANTHER" id="PTHR46382">
    <property type="entry name" value="PHOSPHATIDATE CYTIDYLYLTRANSFERASE"/>
    <property type="match status" value="1"/>
</dbReference>
<feature type="transmembrane region" description="Helical" evidence="20">
    <location>
        <begin position="130"/>
        <end position="155"/>
    </location>
</feature>
<evidence type="ECO:0000256" key="3">
    <source>
        <dbReference type="ARBA" id="ARBA00005119"/>
    </source>
</evidence>
<keyword evidence="12 18" id="KW-0548">Nucleotidyltransferase</keyword>
<keyword evidence="16" id="KW-0594">Phospholipid biosynthesis</keyword>
<comment type="subcellular location">
    <subcellularLocation>
        <location evidence="2">Cell membrane</location>
        <topology evidence="2">Multi-pass membrane protein</topology>
    </subcellularLocation>
</comment>
<keyword evidence="22" id="KW-1185">Reference proteome</keyword>
<evidence type="ECO:0000256" key="15">
    <source>
        <dbReference type="ARBA" id="ARBA00023136"/>
    </source>
</evidence>
<evidence type="ECO:0000256" key="7">
    <source>
        <dbReference type="ARBA" id="ARBA00019373"/>
    </source>
</evidence>
<evidence type="ECO:0000256" key="17">
    <source>
        <dbReference type="ARBA" id="ARBA00023264"/>
    </source>
</evidence>
<evidence type="ECO:0000256" key="10">
    <source>
        <dbReference type="ARBA" id="ARBA00022679"/>
    </source>
</evidence>
<keyword evidence="11 18" id="KW-0812">Transmembrane</keyword>
<evidence type="ECO:0000256" key="4">
    <source>
        <dbReference type="ARBA" id="ARBA00005189"/>
    </source>
</evidence>
<comment type="catalytic activity">
    <reaction evidence="1 18">
        <text>a 1,2-diacyl-sn-glycero-3-phosphate + CTP + H(+) = a CDP-1,2-diacyl-sn-glycerol + diphosphate</text>
        <dbReference type="Rhea" id="RHEA:16229"/>
        <dbReference type="ChEBI" id="CHEBI:15378"/>
        <dbReference type="ChEBI" id="CHEBI:33019"/>
        <dbReference type="ChEBI" id="CHEBI:37563"/>
        <dbReference type="ChEBI" id="CHEBI:58332"/>
        <dbReference type="ChEBI" id="CHEBI:58608"/>
        <dbReference type="EC" id="2.7.7.41"/>
    </reaction>
</comment>
<evidence type="ECO:0000256" key="2">
    <source>
        <dbReference type="ARBA" id="ARBA00004651"/>
    </source>
</evidence>
<dbReference type="Pfam" id="PF01148">
    <property type="entry name" value="CTP_transf_1"/>
    <property type="match status" value="1"/>
</dbReference>
<evidence type="ECO:0000256" key="18">
    <source>
        <dbReference type="RuleBase" id="RU003938"/>
    </source>
</evidence>
<keyword evidence="10 18" id="KW-0808">Transferase</keyword>
<reference evidence="21 22" key="1">
    <citation type="journal article" date="2019" name="Emerg. Microbes Infect.">
        <title>Comprehensive subspecies identification of 175 nontuberculous mycobacteria species based on 7547 genomic profiles.</title>
        <authorList>
            <person name="Matsumoto Y."/>
            <person name="Kinjo T."/>
            <person name="Motooka D."/>
            <person name="Nabeya D."/>
            <person name="Jung N."/>
            <person name="Uechi K."/>
            <person name="Horii T."/>
            <person name="Iida T."/>
            <person name="Fujita J."/>
            <person name="Nakamura S."/>
        </authorList>
    </citation>
    <scope>NUCLEOTIDE SEQUENCE [LARGE SCALE GENOMIC DNA]</scope>
    <source>
        <strain evidence="21 22">JCM 16017</strain>
    </source>
</reference>
<evidence type="ECO:0000256" key="5">
    <source>
        <dbReference type="ARBA" id="ARBA00010185"/>
    </source>
</evidence>
<evidence type="ECO:0000256" key="14">
    <source>
        <dbReference type="ARBA" id="ARBA00023098"/>
    </source>
</evidence>
<sequence length="290" mass="31193">MQPIPVADNETGTDTGKKRSRAGRNLPAAIVVGAILAGMLVYTLLFAPRFWVLILAVATPIATHEITRRLREVGYDVPFIPLALGGQAMLWLSLPFGARGVLGAFGATVVISMMWRLVHRGLHTAPVNYLRDMSAMVMIAVWVPLCMSFAALLVFRDDGPGRVLCLLFPVVFSDIGGYAVGVLFGKHPMAPAISPKKSWEGFAGSLVLGIGAAVFAVTVFLDRPWWVGLPLGLLLVFTGVFGDLIESQVKRDLGIKDMGRLLPGHGGIMDRLDALLPAAVMTWIVLTVLP</sequence>
<comment type="pathway">
    <text evidence="4">Lipid metabolism.</text>
</comment>
<keyword evidence="8" id="KW-1003">Cell membrane</keyword>
<keyword evidence="13 20" id="KW-1133">Transmembrane helix</keyword>
<feature type="transmembrane region" description="Helical" evidence="20">
    <location>
        <begin position="73"/>
        <end position="94"/>
    </location>
</feature>
<dbReference type="InterPro" id="IPR000374">
    <property type="entry name" value="PC_trans"/>
</dbReference>
<dbReference type="EMBL" id="BLKV01000001">
    <property type="protein sequence ID" value="GFG68992.1"/>
    <property type="molecule type" value="Genomic_DNA"/>
</dbReference>
<evidence type="ECO:0000256" key="12">
    <source>
        <dbReference type="ARBA" id="ARBA00022695"/>
    </source>
</evidence>
<dbReference type="EC" id="2.7.7.41" evidence="6 18"/>
<evidence type="ECO:0000256" key="6">
    <source>
        <dbReference type="ARBA" id="ARBA00012487"/>
    </source>
</evidence>